<dbReference type="PANTHER" id="PTHR47870">
    <property type="entry name" value="CYTOCHROME C-TYPE BIOGENESIS PROTEIN CCMH"/>
    <property type="match status" value="1"/>
</dbReference>
<keyword evidence="3" id="KW-0812">Transmembrane</keyword>
<dbReference type="EMBL" id="SMGJ01000003">
    <property type="protein sequence ID" value="TCK69951.1"/>
    <property type="molecule type" value="Genomic_DNA"/>
</dbReference>
<feature type="transmembrane region" description="Helical" evidence="3">
    <location>
        <begin position="83"/>
        <end position="107"/>
    </location>
</feature>
<keyword evidence="3" id="KW-1133">Transmembrane helix</keyword>
<proteinExistence type="predicted"/>
<evidence type="ECO:0000313" key="5">
    <source>
        <dbReference type="EMBL" id="TCK69951.1"/>
    </source>
</evidence>
<dbReference type="InterPro" id="IPR051263">
    <property type="entry name" value="C-type_cytochrome_biogenesis"/>
</dbReference>
<dbReference type="InterPro" id="IPR056413">
    <property type="entry name" value="TPR_CcmH_CycH"/>
</dbReference>
<sequence length="280" mass="32181">MNTDLSFLWIGIAIFALIGLLLFVPLGRKIDWHRNYRQQKNIELYQQQMASNPNTALTNEFSQRLLADEQILQQQADSQVNSAVYFSPIFTPILWLVLFTLPLAYYFSLDRLNDVQQGKQDFKQKQHQLSTATVNRKNDDYIISIQQKLRQDPNDSDRWFELGQAYLLNNEFENALIAYGNAEQLVGSKANILGQAATALYYQAGQKITPKTQQLIETALQQDPNETASLSLLASDAFLKTDYANALKYWQRLLDSGRSEVDRRKTIESMQMAEKLLKTK</sequence>
<evidence type="ECO:0000256" key="2">
    <source>
        <dbReference type="ARBA" id="ARBA00022803"/>
    </source>
</evidence>
<accession>A0A4V2PUC0</accession>
<dbReference type="InterPro" id="IPR011990">
    <property type="entry name" value="TPR-like_helical_dom_sf"/>
</dbReference>
<keyword evidence="3" id="KW-0472">Membrane</keyword>
<dbReference type="Proteomes" id="UP000295496">
    <property type="component" value="Unassembled WGS sequence"/>
</dbReference>
<reference evidence="5 6" key="1">
    <citation type="submission" date="2019-03" db="EMBL/GenBank/DDBJ databases">
        <title>Genomic Encyclopedia of Type Strains, Phase IV (KMG-IV): sequencing the most valuable type-strain genomes for metagenomic binning, comparative biology and taxonomic classification.</title>
        <authorList>
            <person name="Goeker M."/>
        </authorList>
    </citation>
    <scope>NUCLEOTIDE SEQUENCE [LARGE SCALE GENOMIC DNA]</scope>
    <source>
        <strain evidence="5 6">DSM 10053</strain>
    </source>
</reference>
<evidence type="ECO:0000256" key="1">
    <source>
        <dbReference type="ARBA" id="ARBA00022737"/>
    </source>
</evidence>
<evidence type="ECO:0000313" key="6">
    <source>
        <dbReference type="Proteomes" id="UP000295496"/>
    </source>
</evidence>
<keyword evidence="1" id="KW-0677">Repeat</keyword>
<protein>
    <submittedName>
        <fullName evidence="5">Cytochrome c-type biogenesis protein CcmH/formate-dependent nitrite reductase complex subunit NrfG</fullName>
    </submittedName>
</protein>
<feature type="domain" description="Cytochrome c-type biogenesis protein H TPR" evidence="4">
    <location>
        <begin position="112"/>
        <end position="255"/>
    </location>
</feature>
<comment type="caution">
    <text evidence="5">The sequence shown here is derived from an EMBL/GenBank/DDBJ whole genome shotgun (WGS) entry which is preliminary data.</text>
</comment>
<dbReference type="SUPFAM" id="SSF48452">
    <property type="entry name" value="TPR-like"/>
    <property type="match status" value="1"/>
</dbReference>
<dbReference type="AlphaFoldDB" id="A0A4V2PUC0"/>
<keyword evidence="6" id="KW-1185">Reference proteome</keyword>
<dbReference type="Gene3D" id="1.25.40.10">
    <property type="entry name" value="Tetratricopeptide repeat domain"/>
    <property type="match status" value="1"/>
</dbReference>
<dbReference type="Pfam" id="PF23914">
    <property type="entry name" value="TPR_CcmH_CycH"/>
    <property type="match status" value="1"/>
</dbReference>
<keyword evidence="2" id="KW-0802">TPR repeat</keyword>
<evidence type="ECO:0000259" key="4">
    <source>
        <dbReference type="Pfam" id="PF23914"/>
    </source>
</evidence>
<organism evidence="5 6">
    <name type="scientific">Lonepinella koalarum</name>
    <dbReference type="NCBI Taxonomy" id="53417"/>
    <lineage>
        <taxon>Bacteria</taxon>
        <taxon>Pseudomonadati</taxon>
        <taxon>Pseudomonadota</taxon>
        <taxon>Gammaproteobacteria</taxon>
        <taxon>Pasteurellales</taxon>
        <taxon>Pasteurellaceae</taxon>
        <taxon>Lonepinella</taxon>
    </lineage>
</organism>
<dbReference type="RefSeq" id="WP_132301471.1">
    <property type="nucleotide sequence ID" value="NZ_CP170642.1"/>
</dbReference>
<feature type="transmembrane region" description="Helical" evidence="3">
    <location>
        <begin position="6"/>
        <end position="27"/>
    </location>
</feature>
<evidence type="ECO:0000256" key="3">
    <source>
        <dbReference type="SAM" id="Phobius"/>
    </source>
</evidence>
<name>A0A4V2PUC0_9PAST</name>
<dbReference type="GO" id="GO:0005886">
    <property type="term" value="C:plasma membrane"/>
    <property type="evidence" value="ECO:0007669"/>
    <property type="project" value="TreeGrafter"/>
</dbReference>
<dbReference type="PANTHER" id="PTHR47870:SF2">
    <property type="entry name" value="FORMATE-DEPENDENT NITRITE REDUCTASE COMPLEX SUBUNIT NRFF"/>
    <property type="match status" value="1"/>
</dbReference>
<gene>
    <name evidence="5" type="ORF">EV692_1173</name>
</gene>